<dbReference type="PANTHER" id="PTHR43205:SF7">
    <property type="entry name" value="PROSTAGLANDIN REDUCTASE 1"/>
    <property type="match status" value="1"/>
</dbReference>
<keyword evidence="1" id="KW-0560">Oxidoreductase</keyword>
<dbReference type="InterPro" id="IPR013149">
    <property type="entry name" value="ADH-like_C"/>
</dbReference>
<dbReference type="Pfam" id="PF00107">
    <property type="entry name" value="ADH_zinc_N"/>
    <property type="match status" value="1"/>
</dbReference>
<dbReference type="Gene3D" id="3.40.50.720">
    <property type="entry name" value="NAD(P)-binding Rossmann-like Domain"/>
    <property type="match status" value="1"/>
</dbReference>
<dbReference type="CDD" id="cd05288">
    <property type="entry name" value="PGDH"/>
    <property type="match status" value="1"/>
</dbReference>
<dbReference type="GO" id="GO:0016628">
    <property type="term" value="F:oxidoreductase activity, acting on the CH-CH group of donors, NAD or NADP as acceptor"/>
    <property type="evidence" value="ECO:0007669"/>
    <property type="project" value="InterPro"/>
</dbReference>
<protein>
    <submittedName>
        <fullName evidence="3">Nadp-dependent oxidoreductase</fullName>
    </submittedName>
</protein>
<dbReference type="InterPro" id="IPR020843">
    <property type="entry name" value="ER"/>
</dbReference>
<reference evidence="3" key="1">
    <citation type="submission" date="2014-05" db="EMBL/GenBank/DDBJ databases">
        <title>The transcriptome of the halophilic microalga Tetraselmis sp. GSL018 isolated from the Great Salt Lake, Utah.</title>
        <authorList>
            <person name="Jinkerson R.E."/>
            <person name="D'Adamo S."/>
            <person name="Posewitz M.C."/>
        </authorList>
    </citation>
    <scope>NUCLEOTIDE SEQUENCE</scope>
    <source>
        <strain evidence="3">GSL018</strain>
    </source>
</reference>
<dbReference type="AlphaFoldDB" id="A0A061R3F2"/>
<name>A0A061R3F2_9CHLO</name>
<dbReference type="Pfam" id="PF16884">
    <property type="entry name" value="ADH_N_2"/>
    <property type="match status" value="1"/>
</dbReference>
<evidence type="ECO:0000313" key="3">
    <source>
        <dbReference type="EMBL" id="JAC65200.1"/>
    </source>
</evidence>
<accession>A0A061R3F2</accession>
<sequence length="345" mass="37507">MGAHHTKQHSVAFDNSKNRQWILRKRPRGTPKVGDLELIVSERPKCPDGQVLVRNVMFSIDPTHRIWMSDQLQYLAPVELNDVMRAVTVGVVEESKCPGFKAGDQVGGMGNLQDFFVSSPEGLNKVDSDVKPEEFLSIYGMIIGLTAYHGVMKICQPKAGETFVVSGGAGAVGSLAGQLAKSLGARVIGVVGSPAKAEWVTKELGFDAAINYRTDDIAAKLKELAPEGVDCYFENTGGAVTDAVLNAFNNGARMALCGLIDSYNKSGSAAPKTYPMILHRRVTVKGFICIDHADEMEEMVSTMKKLKSQGKIKHKVDIREGIHEYVDTVNCLFTGKHEGKLLLTP</sequence>
<feature type="domain" description="Enoyl reductase (ER)" evidence="2">
    <location>
        <begin position="34"/>
        <end position="343"/>
    </location>
</feature>
<dbReference type="SUPFAM" id="SSF51735">
    <property type="entry name" value="NAD(P)-binding Rossmann-fold domains"/>
    <property type="match status" value="1"/>
</dbReference>
<dbReference type="SMART" id="SM00829">
    <property type="entry name" value="PKS_ER"/>
    <property type="match status" value="1"/>
</dbReference>
<dbReference type="InterPro" id="IPR011032">
    <property type="entry name" value="GroES-like_sf"/>
</dbReference>
<gene>
    <name evidence="3" type="ORF">TSPGSL018_16568</name>
</gene>
<dbReference type="InterPro" id="IPR036291">
    <property type="entry name" value="NAD(P)-bd_dom_sf"/>
</dbReference>
<dbReference type="SUPFAM" id="SSF50129">
    <property type="entry name" value="GroES-like"/>
    <property type="match status" value="1"/>
</dbReference>
<dbReference type="PANTHER" id="PTHR43205">
    <property type="entry name" value="PROSTAGLANDIN REDUCTASE"/>
    <property type="match status" value="1"/>
</dbReference>
<dbReference type="InterPro" id="IPR045010">
    <property type="entry name" value="MDR_fam"/>
</dbReference>
<evidence type="ECO:0000259" key="2">
    <source>
        <dbReference type="SMART" id="SM00829"/>
    </source>
</evidence>
<organism evidence="3">
    <name type="scientific">Tetraselmis sp. GSL018</name>
    <dbReference type="NCBI Taxonomy" id="582737"/>
    <lineage>
        <taxon>Eukaryota</taxon>
        <taxon>Viridiplantae</taxon>
        <taxon>Chlorophyta</taxon>
        <taxon>core chlorophytes</taxon>
        <taxon>Chlorodendrophyceae</taxon>
        <taxon>Chlorodendrales</taxon>
        <taxon>Chlorodendraceae</taxon>
        <taxon>Tetraselmis</taxon>
    </lineage>
</organism>
<proteinExistence type="predicted"/>
<evidence type="ECO:0000256" key="1">
    <source>
        <dbReference type="ARBA" id="ARBA00023002"/>
    </source>
</evidence>
<dbReference type="InterPro" id="IPR041694">
    <property type="entry name" value="ADH_N_2"/>
</dbReference>
<dbReference type="Gene3D" id="3.90.180.10">
    <property type="entry name" value="Medium-chain alcohol dehydrogenases, catalytic domain"/>
    <property type="match status" value="1"/>
</dbReference>
<dbReference type="FunFam" id="3.40.50.720:FF:000121">
    <property type="entry name" value="Prostaglandin reductase 2"/>
    <property type="match status" value="1"/>
</dbReference>
<dbReference type="EMBL" id="GBEZ01021559">
    <property type="protein sequence ID" value="JAC65200.1"/>
    <property type="molecule type" value="Transcribed_RNA"/>
</dbReference>